<evidence type="ECO:0000256" key="1">
    <source>
        <dbReference type="SAM" id="Phobius"/>
    </source>
</evidence>
<accession>A0ABY5I0X3</accession>
<sequence>MSFIMMKFQKDIMTREELLNCAVLVKYSLIPLYLFGGLLAIVLFFMTFIPVPFMIFAAPMGIVSLNVYGYIFLLGSMPFSMFYLTKVKQEKVNNNIIIMIARIMQFFLCFDVIAIMILSFKENKWRKLTLTIIGIVITIINAL</sequence>
<dbReference type="Proteomes" id="UP001060112">
    <property type="component" value="Chromosome"/>
</dbReference>
<name>A0ABY5I0X3_9FIRM</name>
<protein>
    <submittedName>
        <fullName evidence="2">Uncharacterized protein</fullName>
    </submittedName>
</protein>
<keyword evidence="1" id="KW-0472">Membrane</keyword>
<reference evidence="2" key="1">
    <citation type="submission" date="2022-07" db="EMBL/GenBank/DDBJ databases">
        <title>Faecal culturing of patients with breast cancer.</title>
        <authorList>
            <person name="Teng N.M.Y."/>
            <person name="Kiu R."/>
            <person name="Evans R."/>
            <person name="Baker D.J."/>
            <person name="Zenner C."/>
            <person name="Robinson S.D."/>
            <person name="Hall L.J."/>
        </authorList>
    </citation>
    <scope>NUCLEOTIDE SEQUENCE</scope>
    <source>
        <strain evidence="2">LH1062</strain>
    </source>
</reference>
<keyword evidence="1" id="KW-0812">Transmembrane</keyword>
<evidence type="ECO:0000313" key="3">
    <source>
        <dbReference type="Proteomes" id="UP001060112"/>
    </source>
</evidence>
<keyword evidence="1" id="KW-1133">Transmembrane helix</keyword>
<feature type="transmembrane region" description="Helical" evidence="1">
    <location>
        <begin position="32"/>
        <end position="55"/>
    </location>
</feature>
<dbReference type="RefSeq" id="WP_290139819.1">
    <property type="nucleotide sequence ID" value="NZ_CP101620.1"/>
</dbReference>
<evidence type="ECO:0000313" key="2">
    <source>
        <dbReference type="EMBL" id="UTY39011.1"/>
    </source>
</evidence>
<proteinExistence type="predicted"/>
<gene>
    <name evidence="2" type="ORF">NMU03_15740</name>
</gene>
<organism evidence="2 3">
    <name type="scientific">Allocoprobacillus halotolerans</name>
    <dbReference type="NCBI Taxonomy" id="2944914"/>
    <lineage>
        <taxon>Bacteria</taxon>
        <taxon>Bacillati</taxon>
        <taxon>Bacillota</taxon>
        <taxon>Erysipelotrichia</taxon>
        <taxon>Erysipelotrichales</taxon>
        <taxon>Erysipelotrichaceae</taxon>
        <taxon>Allocoprobacillus</taxon>
    </lineage>
</organism>
<keyword evidence="3" id="KW-1185">Reference proteome</keyword>
<feature type="transmembrane region" description="Helical" evidence="1">
    <location>
        <begin position="96"/>
        <end position="119"/>
    </location>
</feature>
<dbReference type="EMBL" id="CP101620">
    <property type="protein sequence ID" value="UTY39011.1"/>
    <property type="molecule type" value="Genomic_DNA"/>
</dbReference>